<accession>A0ABS7RD23</accession>
<sequence>MAKMYPVAGCKFYIGSAAIDDQDDDFVAADFDAVTWIEVKGWVTMGASGDSATLVTSDQIGNKRTKKAKGTRNAGSMENTFDVVADDPGQLAMIAAEQTDDNYPFRTVYNDAPTTGPAPTPSESLFIGLVMSKSRAGGGANDPRRMNSTVEINSNIVHVAAATGA</sequence>
<dbReference type="RefSeq" id="WP_223004305.1">
    <property type="nucleotide sequence ID" value="NZ_JAHSQO010000007.1"/>
</dbReference>
<protein>
    <submittedName>
        <fullName evidence="1">Uncharacterized protein</fullName>
    </submittedName>
</protein>
<evidence type="ECO:0000313" key="2">
    <source>
        <dbReference type="Proteomes" id="UP000777661"/>
    </source>
</evidence>
<name>A0ABS7RD23_9HYPH</name>
<organism evidence="1 2">
    <name type="scientific">Nitratireductor rhodophyticola</name>
    <dbReference type="NCBI Taxonomy" id="2854036"/>
    <lineage>
        <taxon>Bacteria</taxon>
        <taxon>Pseudomonadati</taxon>
        <taxon>Pseudomonadota</taxon>
        <taxon>Alphaproteobacteria</taxon>
        <taxon>Hyphomicrobiales</taxon>
        <taxon>Phyllobacteriaceae</taxon>
        <taxon>Nitratireductor</taxon>
    </lineage>
</organism>
<proteinExistence type="predicted"/>
<reference evidence="1 2" key="1">
    <citation type="submission" date="2021-06" db="EMBL/GenBank/DDBJ databases">
        <title>Nitratireductor porphyridii sp. nov., isolated from a small marine red alga, Porphyridium purpureum in South Korea.</title>
        <authorList>
            <person name="Kim K.H."/>
            <person name="Kristyanto S."/>
            <person name="Jeon C.O."/>
        </authorList>
    </citation>
    <scope>NUCLEOTIDE SEQUENCE [LARGE SCALE GENOMIC DNA]</scope>
    <source>
        <strain evidence="1 2">R6</strain>
    </source>
</reference>
<dbReference type="EMBL" id="JAHSQO010000007">
    <property type="protein sequence ID" value="MBY8918824.1"/>
    <property type="molecule type" value="Genomic_DNA"/>
</dbReference>
<keyword evidence="2" id="KW-1185">Reference proteome</keyword>
<gene>
    <name evidence="1" type="ORF">KVG22_19640</name>
</gene>
<comment type="caution">
    <text evidence="1">The sequence shown here is derived from an EMBL/GenBank/DDBJ whole genome shotgun (WGS) entry which is preliminary data.</text>
</comment>
<evidence type="ECO:0000313" key="1">
    <source>
        <dbReference type="EMBL" id="MBY8918824.1"/>
    </source>
</evidence>
<dbReference type="Proteomes" id="UP000777661">
    <property type="component" value="Unassembled WGS sequence"/>
</dbReference>
<dbReference type="Gene3D" id="4.10.410.40">
    <property type="match status" value="1"/>
</dbReference>